<dbReference type="Gene3D" id="1.10.10.60">
    <property type="entry name" value="Homeodomain-like"/>
    <property type="match status" value="2"/>
</dbReference>
<accession>A0ABR2KLW4</accession>
<proteinExistence type="predicted"/>
<keyword evidence="9" id="KW-1185">Reference proteome</keyword>
<keyword evidence="2" id="KW-0238">DNA-binding</keyword>
<feature type="domain" description="Myb-like" evidence="6">
    <location>
        <begin position="156"/>
        <end position="207"/>
    </location>
</feature>
<evidence type="ECO:0000256" key="5">
    <source>
        <dbReference type="SAM" id="MobiDB-lite"/>
    </source>
</evidence>
<keyword evidence="3" id="KW-0804">Transcription</keyword>
<evidence type="ECO:0000259" key="7">
    <source>
        <dbReference type="PROSITE" id="PS51294"/>
    </source>
</evidence>
<dbReference type="InterPro" id="IPR001005">
    <property type="entry name" value="SANT/Myb"/>
</dbReference>
<dbReference type="InterPro" id="IPR051575">
    <property type="entry name" value="Myb-like_DNA-bd"/>
</dbReference>
<dbReference type="Pfam" id="PF00249">
    <property type="entry name" value="Myb_DNA-binding"/>
    <property type="match status" value="2"/>
</dbReference>
<gene>
    <name evidence="8" type="ORF">M9Y10_029283</name>
</gene>
<evidence type="ECO:0000256" key="2">
    <source>
        <dbReference type="ARBA" id="ARBA00023125"/>
    </source>
</evidence>
<evidence type="ECO:0008006" key="10">
    <source>
        <dbReference type="Google" id="ProtNLM"/>
    </source>
</evidence>
<feature type="domain" description="Myb-like" evidence="6">
    <location>
        <begin position="103"/>
        <end position="155"/>
    </location>
</feature>
<dbReference type="PANTHER" id="PTHR46621">
    <property type="entry name" value="SNRNA-ACTIVATING PROTEIN COMPLEX SUBUNIT 4"/>
    <property type="match status" value="1"/>
</dbReference>
<dbReference type="InterPro" id="IPR017930">
    <property type="entry name" value="Myb_dom"/>
</dbReference>
<evidence type="ECO:0000256" key="4">
    <source>
        <dbReference type="ARBA" id="ARBA00023242"/>
    </source>
</evidence>
<dbReference type="CDD" id="cd00167">
    <property type="entry name" value="SANT"/>
    <property type="match status" value="2"/>
</dbReference>
<evidence type="ECO:0000256" key="3">
    <source>
        <dbReference type="ARBA" id="ARBA00023163"/>
    </source>
</evidence>
<protein>
    <recommendedName>
        <fullName evidence="10">Myb-like DNA-binding domain containing protein</fullName>
    </recommendedName>
</protein>
<feature type="region of interest" description="Disordered" evidence="5">
    <location>
        <begin position="210"/>
        <end position="244"/>
    </location>
</feature>
<dbReference type="PROSITE" id="PS51294">
    <property type="entry name" value="HTH_MYB"/>
    <property type="match status" value="2"/>
</dbReference>
<evidence type="ECO:0000313" key="9">
    <source>
        <dbReference type="Proteomes" id="UP001470230"/>
    </source>
</evidence>
<evidence type="ECO:0000313" key="8">
    <source>
        <dbReference type="EMBL" id="KAK8892061.1"/>
    </source>
</evidence>
<dbReference type="SUPFAM" id="SSF46689">
    <property type="entry name" value="Homeodomain-like"/>
    <property type="match status" value="2"/>
</dbReference>
<comment type="caution">
    <text evidence="8">The sequence shown here is derived from an EMBL/GenBank/DDBJ whole genome shotgun (WGS) entry which is preliminary data.</text>
</comment>
<evidence type="ECO:0000256" key="1">
    <source>
        <dbReference type="ARBA" id="ARBA00023015"/>
    </source>
</evidence>
<name>A0ABR2KLW4_9EUKA</name>
<sequence>MNTDSYIGLNLLVDVAISYVDGFTSHLTDAMRDLLSKNFSDYLHKRITYEQCQKVLLQQIGRDDALVQLNEIMTLPEEPLVYHDQHELDFGISNSNDGKQVSPIRKKTRTWTGMEDKRLLAGVARYGTDNWQMVAHFVGNGRNRAQCSQRWTRGLNPKISKKNWTVEDDKQLQELVELYGDKSWTKIANILGNRSDVQCRYHYRQLTNSNEEANNKIDPSSDGGPGNSKVPNEANTPNSLSSFRNSFATMSTDQLVVKLDPLSLPKSQLISEGNESEQSGIPLTASRKYLSSPGLTMPKIYGVSHMTPMLRHSHELQQKQQQEQQRLAMLNNTNQRVSGSSPLPRPLWGVCGADQESLNIFLSQFE</sequence>
<dbReference type="EMBL" id="JAPFFF010000004">
    <property type="protein sequence ID" value="KAK8892061.1"/>
    <property type="molecule type" value="Genomic_DNA"/>
</dbReference>
<evidence type="ECO:0000259" key="6">
    <source>
        <dbReference type="PROSITE" id="PS50090"/>
    </source>
</evidence>
<feature type="domain" description="HTH myb-type" evidence="7">
    <location>
        <begin position="156"/>
        <end position="211"/>
    </location>
</feature>
<dbReference type="PROSITE" id="PS50090">
    <property type="entry name" value="MYB_LIKE"/>
    <property type="match status" value="2"/>
</dbReference>
<dbReference type="Proteomes" id="UP001470230">
    <property type="component" value="Unassembled WGS sequence"/>
</dbReference>
<reference evidence="8 9" key="1">
    <citation type="submission" date="2024-04" db="EMBL/GenBank/DDBJ databases">
        <title>Tritrichomonas musculus Genome.</title>
        <authorList>
            <person name="Alves-Ferreira E."/>
            <person name="Grigg M."/>
            <person name="Lorenzi H."/>
            <person name="Galac M."/>
        </authorList>
    </citation>
    <scope>NUCLEOTIDE SEQUENCE [LARGE SCALE GENOMIC DNA]</scope>
    <source>
        <strain evidence="8 9">EAF2021</strain>
    </source>
</reference>
<keyword evidence="4" id="KW-0539">Nucleus</keyword>
<dbReference type="InterPro" id="IPR009057">
    <property type="entry name" value="Homeodomain-like_sf"/>
</dbReference>
<dbReference type="SMART" id="SM00717">
    <property type="entry name" value="SANT"/>
    <property type="match status" value="2"/>
</dbReference>
<feature type="compositionally biased region" description="Polar residues" evidence="5">
    <location>
        <begin position="229"/>
        <end position="244"/>
    </location>
</feature>
<dbReference type="PANTHER" id="PTHR46621:SF1">
    <property type="entry name" value="SNRNA-ACTIVATING PROTEIN COMPLEX SUBUNIT 4"/>
    <property type="match status" value="1"/>
</dbReference>
<feature type="domain" description="HTH myb-type" evidence="7">
    <location>
        <begin position="105"/>
        <end position="153"/>
    </location>
</feature>
<organism evidence="8 9">
    <name type="scientific">Tritrichomonas musculus</name>
    <dbReference type="NCBI Taxonomy" id="1915356"/>
    <lineage>
        <taxon>Eukaryota</taxon>
        <taxon>Metamonada</taxon>
        <taxon>Parabasalia</taxon>
        <taxon>Tritrichomonadida</taxon>
        <taxon>Tritrichomonadidae</taxon>
        <taxon>Tritrichomonas</taxon>
    </lineage>
</organism>
<keyword evidence="1" id="KW-0805">Transcription regulation</keyword>